<organism evidence="3">
    <name type="scientific">Accumulibacter regalis</name>
    <dbReference type="NCBI Taxonomy" id="522306"/>
    <lineage>
        <taxon>Bacteria</taxon>
        <taxon>Pseudomonadati</taxon>
        <taxon>Pseudomonadota</taxon>
        <taxon>Betaproteobacteria</taxon>
        <taxon>Candidatus Accumulibacter</taxon>
    </lineage>
</organism>
<feature type="chain" id="PRO_5002982909" description="Collagen triple helix repeat protein" evidence="2">
    <location>
        <begin position="20"/>
        <end position="200"/>
    </location>
</feature>
<accession>C7RR30</accession>
<feature type="compositionally biased region" description="Basic and acidic residues" evidence="1">
    <location>
        <begin position="163"/>
        <end position="172"/>
    </location>
</feature>
<evidence type="ECO:0000256" key="1">
    <source>
        <dbReference type="SAM" id="MobiDB-lite"/>
    </source>
</evidence>
<feature type="signal peptide" evidence="2">
    <location>
        <begin position="1"/>
        <end position="19"/>
    </location>
</feature>
<gene>
    <name evidence="3" type="ordered locus">CAP2UW1_2422</name>
</gene>
<reference evidence="3" key="2">
    <citation type="submission" date="2009-09" db="EMBL/GenBank/DDBJ databases">
        <title>Complete sequence of chromosome of Candidatus Accumulibacter phosphatis clade IIA str. UW-1.</title>
        <authorList>
            <consortium name="US DOE Joint Genome Institute"/>
            <person name="Martin H.G."/>
            <person name="Ivanova N."/>
            <person name="Kunin V."/>
            <person name="Warnecke F."/>
            <person name="Barry K."/>
            <person name="He S."/>
            <person name="Salamov A."/>
            <person name="Szeto E."/>
            <person name="Dalin E."/>
            <person name="Pangilinan J.L."/>
            <person name="Lapidus A."/>
            <person name="Lowry S."/>
            <person name="Kyrpides N.C."/>
            <person name="McMahon K.D."/>
            <person name="Hugenholtz P."/>
        </authorList>
    </citation>
    <scope>NUCLEOTIDE SEQUENCE [LARGE SCALE GENOMIC DNA]</scope>
    <source>
        <strain evidence="3">UW-1</strain>
    </source>
</reference>
<evidence type="ECO:0008006" key="4">
    <source>
        <dbReference type="Google" id="ProtNLM"/>
    </source>
</evidence>
<evidence type="ECO:0000313" key="3">
    <source>
        <dbReference type="EMBL" id="ACV35711.1"/>
    </source>
</evidence>
<protein>
    <recommendedName>
        <fullName evidence="4">Collagen triple helix repeat protein</fullName>
    </recommendedName>
</protein>
<dbReference type="KEGG" id="app:CAP2UW1_2422"/>
<name>C7RR30_ACCRE</name>
<dbReference type="AlphaFoldDB" id="C7RR30"/>
<feature type="region of interest" description="Disordered" evidence="1">
    <location>
        <begin position="125"/>
        <end position="179"/>
    </location>
</feature>
<reference evidence="3" key="1">
    <citation type="submission" date="2009-08" db="EMBL/GenBank/DDBJ databases">
        <authorList>
            <consortium name="US DOE Joint Genome Institute"/>
            <person name="Lucas S."/>
            <person name="Copeland A."/>
            <person name="Lapidus A."/>
            <person name="Glavina del Rio T."/>
            <person name="Dalin E."/>
            <person name="Tice H."/>
            <person name="Bruce D."/>
            <person name="Barry K."/>
            <person name="Pitluck S."/>
            <person name="Lowry S."/>
            <person name="Larimer F."/>
            <person name="Land M."/>
            <person name="Hauser L."/>
            <person name="Kyrpides N."/>
            <person name="Ivanova N."/>
            <person name="McMahon K.D."/>
            <person name="Hugenholtz P."/>
        </authorList>
    </citation>
    <scope>NUCLEOTIDE SEQUENCE</scope>
    <source>
        <strain evidence="3">UW-1</strain>
    </source>
</reference>
<feature type="compositionally biased region" description="Gly residues" evidence="1">
    <location>
        <begin position="128"/>
        <end position="137"/>
    </location>
</feature>
<dbReference type="EMBL" id="CP001715">
    <property type="protein sequence ID" value="ACV35711.1"/>
    <property type="molecule type" value="Genomic_DNA"/>
</dbReference>
<dbReference type="STRING" id="522306.CAP2UW1_2422"/>
<dbReference type="HOGENOM" id="CLU_1363723_0_0_4"/>
<proteinExistence type="predicted"/>
<keyword evidence="2" id="KW-0732">Signal</keyword>
<feature type="compositionally biased region" description="Low complexity" evidence="1">
    <location>
        <begin position="138"/>
        <end position="149"/>
    </location>
</feature>
<evidence type="ECO:0000256" key="2">
    <source>
        <dbReference type="SAM" id="SignalP"/>
    </source>
</evidence>
<sequence length="200" mass="20327" precursor="true">MRASAPAAWAGLRSLIANGAVPASVSPPGFVSASQPGSVRAVAMARSTHAEDCCRKLIKSGGLPALTWVVPVSHDEDIIMNYLNHSKLIAPTLTTLALSACFTLPAGLAGPQGATGYTGATGNTGATGDTGGGGDTGATGSTRATGDTGPPAAPGHGATTDGAIDRKDDGQRIRGFRRSPARGWRLIRLRLPRVDSWSRS</sequence>